<dbReference type="HAMAP" id="MF_00240">
    <property type="entry name" value="LolA"/>
    <property type="match status" value="1"/>
</dbReference>
<evidence type="ECO:0000256" key="10">
    <source>
        <dbReference type="HAMAP-Rule" id="MF_00240"/>
    </source>
</evidence>
<proteinExistence type="inferred from homology"/>
<comment type="function">
    <text evidence="10">Participates in the translocation of lipoproteins from the inner membrane to the outer membrane. Only forms a complex with a lipoprotein if the residue after the N-terminal Cys is not an aspartate (The Asp acts as a targeting signal to indicate that the lipoprotein should stay in the inner membrane).</text>
</comment>
<dbReference type="NCBIfam" id="TIGR00547">
    <property type="entry name" value="lolA"/>
    <property type="match status" value="1"/>
</dbReference>
<keyword evidence="9 10" id="KW-0143">Chaperone</keyword>
<keyword evidence="8 10" id="KW-0653">Protein transport</keyword>
<keyword evidence="6 10" id="KW-0732">Signal</keyword>
<dbReference type="PANTHER" id="PTHR35869">
    <property type="entry name" value="OUTER-MEMBRANE LIPOPROTEIN CARRIER PROTEIN"/>
    <property type="match status" value="1"/>
</dbReference>
<dbReference type="GO" id="GO:0030288">
    <property type="term" value="C:outer membrane-bounded periplasmic space"/>
    <property type="evidence" value="ECO:0007669"/>
    <property type="project" value="TreeGrafter"/>
</dbReference>
<dbReference type="GO" id="GO:0044874">
    <property type="term" value="P:lipoprotein localization to outer membrane"/>
    <property type="evidence" value="ECO:0007669"/>
    <property type="project" value="UniProtKB-UniRule"/>
</dbReference>
<dbReference type="EMBL" id="LR217720">
    <property type="protein sequence ID" value="VFP84062.1"/>
    <property type="molecule type" value="Genomic_DNA"/>
</dbReference>
<name>A0A451DCD8_9GAMM</name>
<gene>
    <name evidence="10 11" type="primary">lolA</name>
    <name evidence="11" type="ORF">ERCILAFE3058_168</name>
</gene>
<evidence type="ECO:0000256" key="9">
    <source>
        <dbReference type="ARBA" id="ARBA00023186"/>
    </source>
</evidence>
<evidence type="ECO:0000256" key="4">
    <source>
        <dbReference type="ARBA" id="ARBA00014035"/>
    </source>
</evidence>
<evidence type="ECO:0000256" key="6">
    <source>
        <dbReference type="ARBA" id="ARBA00022729"/>
    </source>
</evidence>
<feature type="chain" id="PRO_5019599461" description="Outer-membrane lipoprotein carrier protein" evidence="10">
    <location>
        <begin position="24"/>
        <end position="204"/>
    </location>
</feature>
<dbReference type="SUPFAM" id="SSF89392">
    <property type="entry name" value="Prokaryotic lipoproteins and lipoprotein localization factors"/>
    <property type="match status" value="1"/>
</dbReference>
<sequence length="204" mass="23568" precursor="true">MKKIFITICVLVSILSSRGIVYADTISVLQQRLNKVNSFHADFHQKVSDHRNVILQEEDGHLWVARPNYFYSHLSAPNENILISNGNTIWFYTPCIQQVSIYSMQQAIHSTPLILISCNHLKYWRQYHILQQGDNFSLTPKVSFNNIKKFSMNVSQNGIIKKVSIFEEDGICISYIFTKYKIEAISSDKFQFSVPNGITVDDQR</sequence>
<organism evidence="11 12">
    <name type="scientific">Candidatus Erwinia haradaeae</name>
    <dbReference type="NCBI Taxonomy" id="1922217"/>
    <lineage>
        <taxon>Bacteria</taxon>
        <taxon>Pseudomonadati</taxon>
        <taxon>Pseudomonadota</taxon>
        <taxon>Gammaproteobacteria</taxon>
        <taxon>Enterobacterales</taxon>
        <taxon>Erwiniaceae</taxon>
        <taxon>Erwinia</taxon>
    </lineage>
</organism>
<evidence type="ECO:0000256" key="2">
    <source>
        <dbReference type="ARBA" id="ARBA00007615"/>
    </source>
</evidence>
<evidence type="ECO:0000256" key="8">
    <source>
        <dbReference type="ARBA" id="ARBA00022927"/>
    </source>
</evidence>
<comment type="subunit">
    <text evidence="3 10">Monomer.</text>
</comment>
<keyword evidence="5 10" id="KW-0813">Transport</keyword>
<comment type="subcellular location">
    <subcellularLocation>
        <location evidence="1 10">Periplasm</location>
    </subcellularLocation>
</comment>
<evidence type="ECO:0000256" key="7">
    <source>
        <dbReference type="ARBA" id="ARBA00022764"/>
    </source>
</evidence>
<accession>A0A451DCD8</accession>
<dbReference type="Proteomes" id="UP000294418">
    <property type="component" value="Chromosome"/>
</dbReference>
<evidence type="ECO:0000256" key="1">
    <source>
        <dbReference type="ARBA" id="ARBA00004418"/>
    </source>
</evidence>
<feature type="signal peptide" evidence="10">
    <location>
        <begin position="1"/>
        <end position="23"/>
    </location>
</feature>
<keyword evidence="11" id="KW-0449">Lipoprotein</keyword>
<comment type="similarity">
    <text evidence="2 10">Belongs to the LolA family.</text>
</comment>
<evidence type="ECO:0000313" key="12">
    <source>
        <dbReference type="Proteomes" id="UP000294418"/>
    </source>
</evidence>
<evidence type="ECO:0000256" key="5">
    <source>
        <dbReference type="ARBA" id="ARBA00022448"/>
    </source>
</evidence>
<dbReference type="InterPro" id="IPR004564">
    <property type="entry name" value="OM_lipoprot_carrier_LolA-like"/>
</dbReference>
<dbReference type="Pfam" id="PF03548">
    <property type="entry name" value="LolA"/>
    <property type="match status" value="1"/>
</dbReference>
<evidence type="ECO:0000313" key="11">
    <source>
        <dbReference type="EMBL" id="VFP84062.1"/>
    </source>
</evidence>
<dbReference type="PANTHER" id="PTHR35869:SF1">
    <property type="entry name" value="OUTER-MEMBRANE LIPOPROTEIN CARRIER PROTEIN"/>
    <property type="match status" value="1"/>
</dbReference>
<dbReference type="InterPro" id="IPR018323">
    <property type="entry name" value="OM_lipoprot_carrier_LolA_Pbac"/>
</dbReference>
<dbReference type="CDD" id="cd16325">
    <property type="entry name" value="LolA"/>
    <property type="match status" value="1"/>
</dbReference>
<dbReference type="AlphaFoldDB" id="A0A451DCD8"/>
<dbReference type="InterPro" id="IPR029046">
    <property type="entry name" value="LolA/LolB/LppX"/>
</dbReference>
<dbReference type="Gene3D" id="2.50.20.10">
    <property type="entry name" value="Lipoprotein localisation LolA/LolB/LppX"/>
    <property type="match status" value="1"/>
</dbReference>
<dbReference type="GO" id="GO:0042953">
    <property type="term" value="P:lipoprotein transport"/>
    <property type="evidence" value="ECO:0007669"/>
    <property type="project" value="InterPro"/>
</dbReference>
<protein>
    <recommendedName>
        <fullName evidence="4 10">Outer-membrane lipoprotein carrier protein</fullName>
    </recommendedName>
</protein>
<reference evidence="11 12" key="1">
    <citation type="submission" date="2019-02" db="EMBL/GenBank/DDBJ databases">
        <authorList>
            <person name="Manzano-Marin A."/>
            <person name="Manzano-Marin A."/>
        </authorList>
    </citation>
    <scope>NUCLEOTIDE SEQUENCE [LARGE SCALE GENOMIC DNA]</scope>
    <source>
        <strain evidence="11 12">ErCilaricifoliae</strain>
    </source>
</reference>
<keyword evidence="7 10" id="KW-0574">Periplasm</keyword>
<evidence type="ECO:0000256" key="3">
    <source>
        <dbReference type="ARBA" id="ARBA00011245"/>
    </source>
</evidence>